<evidence type="ECO:0000256" key="2">
    <source>
        <dbReference type="RuleBase" id="RU363015"/>
    </source>
</evidence>
<dbReference type="FunFam" id="3.40.50.450:FF:000012">
    <property type="entry name" value="LOG family protein YvdD"/>
    <property type="match status" value="1"/>
</dbReference>
<dbReference type="InterPro" id="IPR005269">
    <property type="entry name" value="LOG"/>
</dbReference>
<dbReference type="OrthoDB" id="9801098at2"/>
<keyword evidence="4" id="KW-1185">Reference proteome</keyword>
<name>A0A1I4LLT0_9BACI</name>
<dbReference type="RefSeq" id="WP_091483659.1">
    <property type="nucleotide sequence ID" value="NZ_FOTR01000005.1"/>
</dbReference>
<dbReference type="SUPFAM" id="SSF102405">
    <property type="entry name" value="MCP/YpsA-like"/>
    <property type="match status" value="1"/>
</dbReference>
<comment type="similarity">
    <text evidence="1 2">Belongs to the LOG family.</text>
</comment>
<dbReference type="Pfam" id="PF03641">
    <property type="entry name" value="Lysine_decarbox"/>
    <property type="match status" value="1"/>
</dbReference>
<protein>
    <recommendedName>
        <fullName evidence="2">Cytokinin riboside 5'-monophosphate phosphoribohydrolase</fullName>
        <ecNumber evidence="2">3.2.2.n1</ecNumber>
    </recommendedName>
</protein>
<sequence>MKRLAVYCGSSTGTDPIYVKEAKRLGQLLVENGMDLVYGGSNVGCMGAVADGVLEAGGNVIGVIPQKLKNVEIAHEKLTELHVVESMHERKAMMADYADGFVALPGGTGTLEEWFEVFTWAQIGYHKKPCALLNINNYYDPIMTLFDHMIEQGFVKPEYKELILIENDAKKLIDRLLKYEGTYIHKWGNGPTEKN</sequence>
<dbReference type="NCBIfam" id="TIGR00730">
    <property type="entry name" value="Rossman fold protein, TIGR00730 family"/>
    <property type="match status" value="1"/>
</dbReference>
<dbReference type="GO" id="GO:0016799">
    <property type="term" value="F:hydrolase activity, hydrolyzing N-glycosyl compounds"/>
    <property type="evidence" value="ECO:0007669"/>
    <property type="project" value="TreeGrafter"/>
</dbReference>
<organism evidence="3 4">
    <name type="scientific">Gracilibacillus orientalis</name>
    <dbReference type="NCBI Taxonomy" id="334253"/>
    <lineage>
        <taxon>Bacteria</taxon>
        <taxon>Bacillati</taxon>
        <taxon>Bacillota</taxon>
        <taxon>Bacilli</taxon>
        <taxon>Bacillales</taxon>
        <taxon>Bacillaceae</taxon>
        <taxon>Gracilibacillus</taxon>
    </lineage>
</organism>
<reference evidence="4" key="1">
    <citation type="submission" date="2016-10" db="EMBL/GenBank/DDBJ databases">
        <authorList>
            <person name="Varghese N."/>
            <person name="Submissions S."/>
        </authorList>
    </citation>
    <scope>NUCLEOTIDE SEQUENCE [LARGE SCALE GENOMIC DNA]</scope>
    <source>
        <strain evidence="4">CGMCC 1.4250</strain>
    </source>
</reference>
<dbReference type="Gene3D" id="3.40.50.450">
    <property type="match status" value="1"/>
</dbReference>
<evidence type="ECO:0000313" key="3">
    <source>
        <dbReference type="EMBL" id="SFL91935.1"/>
    </source>
</evidence>
<dbReference type="AlphaFoldDB" id="A0A1I4LLT0"/>
<dbReference type="EMBL" id="FOTR01000005">
    <property type="protein sequence ID" value="SFL91935.1"/>
    <property type="molecule type" value="Genomic_DNA"/>
</dbReference>
<dbReference type="InterPro" id="IPR031100">
    <property type="entry name" value="LOG_fam"/>
</dbReference>
<gene>
    <name evidence="3" type="ORF">SAMN04487943_10591</name>
</gene>
<accession>A0A1I4LLT0</accession>
<dbReference type="PANTHER" id="PTHR31223">
    <property type="entry name" value="LOG FAMILY PROTEIN YJL055W"/>
    <property type="match status" value="1"/>
</dbReference>
<dbReference type="EC" id="3.2.2.n1" evidence="2"/>
<keyword evidence="2" id="KW-0378">Hydrolase</keyword>
<proteinExistence type="inferred from homology"/>
<dbReference type="STRING" id="334253.SAMN04487943_10591"/>
<evidence type="ECO:0000313" key="4">
    <source>
        <dbReference type="Proteomes" id="UP000198565"/>
    </source>
</evidence>
<evidence type="ECO:0000256" key="1">
    <source>
        <dbReference type="ARBA" id="ARBA00006763"/>
    </source>
</evidence>
<dbReference type="PANTHER" id="PTHR31223:SF70">
    <property type="entry name" value="LOG FAMILY PROTEIN YJL055W"/>
    <property type="match status" value="1"/>
</dbReference>
<dbReference type="GO" id="GO:0009691">
    <property type="term" value="P:cytokinin biosynthetic process"/>
    <property type="evidence" value="ECO:0007669"/>
    <property type="project" value="UniProtKB-UniRule"/>
</dbReference>
<keyword evidence="2" id="KW-0203">Cytokinin biosynthesis</keyword>
<dbReference type="GO" id="GO:0005829">
    <property type="term" value="C:cytosol"/>
    <property type="evidence" value="ECO:0007669"/>
    <property type="project" value="TreeGrafter"/>
</dbReference>
<dbReference type="Proteomes" id="UP000198565">
    <property type="component" value="Unassembled WGS sequence"/>
</dbReference>